<dbReference type="EMBL" id="CP035493">
    <property type="protein sequence ID" value="QAY68834.1"/>
    <property type="molecule type" value="Genomic_DNA"/>
</dbReference>
<dbReference type="AlphaFoldDB" id="A0A4P6F089"/>
<feature type="transmembrane region" description="Helical" evidence="1">
    <location>
        <begin position="163"/>
        <end position="185"/>
    </location>
</feature>
<evidence type="ECO:0000256" key="1">
    <source>
        <dbReference type="SAM" id="Phobius"/>
    </source>
</evidence>
<protein>
    <submittedName>
        <fullName evidence="2">MFS transporter</fullName>
    </submittedName>
</protein>
<dbReference type="RefSeq" id="WP_129186236.1">
    <property type="nucleotide sequence ID" value="NZ_CP035493.1"/>
</dbReference>
<sequence>MAKNKYLNGVLPMALINFAIGSVYCWTLFKADIWAHTGFGPAVTSWSFSIAIFVLGMSAAFGGKLVEKNPRRSAFWTFVMVTLGWFVTGFGIQTRSALVTILGFGVIQGIGLGLGYITPVKTMMIWFDKRKGLAAGLSIAAFGVSGVLINPLVAFLLDRLAVYTAFYALAAIFGVGLFAAARLLWRPPASQEDMEAEKSVATATFSVRSVVLSKKFVFLWIVFFLNITGGLALISHEKQLYNAAGQTAMGMILLFVMVTAASNVIGRVALGAYQDRTANKHQPFYVMTIVSIAATAFAALFADSITVTFGLVIVIQFMFGVGFACIPNVLHQNWGISRLSTVHGLILSAWAAAGLVGNQISSFFLDGPGAQYLYLTLVVLYSLQLVALFVWVRVRTTDRVEAERAARREAALV</sequence>
<dbReference type="PANTHER" id="PTHR11360">
    <property type="entry name" value="MONOCARBOXYLATE TRANSPORTER"/>
    <property type="match status" value="1"/>
</dbReference>
<dbReference type="SUPFAM" id="SSF103473">
    <property type="entry name" value="MFS general substrate transporter"/>
    <property type="match status" value="1"/>
</dbReference>
<feature type="transmembrane region" description="Helical" evidence="1">
    <location>
        <begin position="372"/>
        <end position="394"/>
    </location>
</feature>
<dbReference type="KEGG" id="xya:ET471_01210"/>
<feature type="transmembrane region" description="Helical" evidence="1">
    <location>
        <begin position="284"/>
        <end position="302"/>
    </location>
</feature>
<feature type="transmembrane region" description="Helical" evidence="1">
    <location>
        <begin position="41"/>
        <end position="62"/>
    </location>
</feature>
<dbReference type="OrthoDB" id="9793415at2"/>
<keyword evidence="1" id="KW-0472">Membrane</keyword>
<evidence type="ECO:0000313" key="3">
    <source>
        <dbReference type="Proteomes" id="UP000292118"/>
    </source>
</evidence>
<dbReference type="Proteomes" id="UP000292118">
    <property type="component" value="Chromosome"/>
</dbReference>
<feature type="transmembrane region" description="Helical" evidence="1">
    <location>
        <begin position="248"/>
        <end position="272"/>
    </location>
</feature>
<keyword evidence="1" id="KW-1133">Transmembrane helix</keyword>
<evidence type="ECO:0000313" key="2">
    <source>
        <dbReference type="EMBL" id="QAY68834.1"/>
    </source>
</evidence>
<feature type="transmembrane region" description="Helical" evidence="1">
    <location>
        <begin position="7"/>
        <end position="29"/>
    </location>
</feature>
<name>A0A4P6F089_9MICO</name>
<dbReference type="InterPro" id="IPR050327">
    <property type="entry name" value="Proton-linked_MCT"/>
</dbReference>
<dbReference type="InterPro" id="IPR011701">
    <property type="entry name" value="MFS"/>
</dbReference>
<dbReference type="GO" id="GO:0022857">
    <property type="term" value="F:transmembrane transporter activity"/>
    <property type="evidence" value="ECO:0007669"/>
    <property type="project" value="InterPro"/>
</dbReference>
<feature type="transmembrane region" description="Helical" evidence="1">
    <location>
        <begin position="74"/>
        <end position="92"/>
    </location>
</feature>
<feature type="transmembrane region" description="Helical" evidence="1">
    <location>
        <begin position="98"/>
        <end position="120"/>
    </location>
</feature>
<feature type="transmembrane region" description="Helical" evidence="1">
    <location>
        <begin position="308"/>
        <end position="330"/>
    </location>
</feature>
<dbReference type="Gene3D" id="1.20.1250.20">
    <property type="entry name" value="MFS general substrate transporter like domains"/>
    <property type="match status" value="2"/>
</dbReference>
<keyword evidence="3" id="KW-1185">Reference proteome</keyword>
<feature type="transmembrane region" description="Helical" evidence="1">
    <location>
        <begin position="342"/>
        <end position="360"/>
    </location>
</feature>
<dbReference type="Pfam" id="PF07690">
    <property type="entry name" value="MFS_1"/>
    <property type="match status" value="1"/>
</dbReference>
<feature type="transmembrane region" description="Helical" evidence="1">
    <location>
        <begin position="132"/>
        <end position="157"/>
    </location>
</feature>
<keyword evidence="1" id="KW-0812">Transmembrane</keyword>
<accession>A0A4P6F089</accession>
<reference evidence="2 3" key="1">
    <citation type="submission" date="2019-01" db="EMBL/GenBank/DDBJ databases">
        <title>Genome sequencing of strain FW10M-9.</title>
        <authorList>
            <person name="Heo J."/>
            <person name="Kim S.-J."/>
            <person name="Kim J.-S."/>
            <person name="Hong S.-B."/>
            <person name="Kwon S.-W."/>
        </authorList>
    </citation>
    <scope>NUCLEOTIDE SEQUENCE [LARGE SCALE GENOMIC DNA]</scope>
    <source>
        <strain evidence="2 3">FW10M-9</strain>
    </source>
</reference>
<gene>
    <name evidence="2" type="ORF">ET471_01210</name>
</gene>
<organism evidence="2 3">
    <name type="scientific">Xylanimonas protaetiae</name>
    <dbReference type="NCBI Taxonomy" id="2509457"/>
    <lineage>
        <taxon>Bacteria</taxon>
        <taxon>Bacillati</taxon>
        <taxon>Actinomycetota</taxon>
        <taxon>Actinomycetes</taxon>
        <taxon>Micrococcales</taxon>
        <taxon>Promicromonosporaceae</taxon>
        <taxon>Xylanimonas</taxon>
    </lineage>
</organism>
<feature type="transmembrane region" description="Helical" evidence="1">
    <location>
        <begin position="216"/>
        <end position="236"/>
    </location>
</feature>
<proteinExistence type="predicted"/>
<dbReference type="InterPro" id="IPR036259">
    <property type="entry name" value="MFS_trans_sf"/>
</dbReference>